<organism evidence="1 2">
    <name type="scientific">Oryzihumus leptocrescens</name>
    <dbReference type="NCBI Taxonomy" id="297536"/>
    <lineage>
        <taxon>Bacteria</taxon>
        <taxon>Bacillati</taxon>
        <taxon>Actinomycetota</taxon>
        <taxon>Actinomycetes</taxon>
        <taxon>Micrococcales</taxon>
        <taxon>Intrasporangiaceae</taxon>
        <taxon>Oryzihumus</taxon>
    </lineage>
</organism>
<gene>
    <name evidence="1" type="ORF">FB474_0873</name>
</gene>
<dbReference type="RefSeq" id="WP_141787533.1">
    <property type="nucleotide sequence ID" value="NZ_BAAAKX010000013.1"/>
</dbReference>
<name>A0A542ZGQ7_9MICO</name>
<accession>A0A542ZGQ7</accession>
<dbReference type="Proteomes" id="UP000319514">
    <property type="component" value="Unassembled WGS sequence"/>
</dbReference>
<dbReference type="OrthoDB" id="9778153at2"/>
<evidence type="ECO:0000313" key="2">
    <source>
        <dbReference type="Proteomes" id="UP000319514"/>
    </source>
</evidence>
<sequence length="294" mass="30800">MSTRPDGPRSPRVSQPAERALFTSLFDDAAVFPPGLAPLPRAVEEHLARRSADVADLVGPLLVPASAAEELLTLPLPGQTGQALTVGLIGRPGVAVQAVGDALSRLREDGRVEVAGVEVGWAAGWELALDWQLPVSVEVPRGQDQHLALRDVAARAGGHEGVQAKLRTGATATTDVPAPGELAGFVRACIDTDLGFKLTGGLHHAVTGTHDGEQQFGFLNVLHAVRWALNGAEVDELEPLLAQQDPEPVLEAVSRMSIADASITRAFFTAYGCCGVMDPIGELSALGLIEETTV</sequence>
<protein>
    <submittedName>
        <fullName evidence="1">Uncharacterized protein</fullName>
    </submittedName>
</protein>
<comment type="caution">
    <text evidence="1">The sequence shown here is derived from an EMBL/GenBank/DDBJ whole genome shotgun (WGS) entry which is preliminary data.</text>
</comment>
<dbReference type="AlphaFoldDB" id="A0A542ZGQ7"/>
<keyword evidence="2" id="KW-1185">Reference proteome</keyword>
<proteinExistence type="predicted"/>
<reference evidence="1 2" key="1">
    <citation type="submission" date="2019-06" db="EMBL/GenBank/DDBJ databases">
        <title>Sequencing the genomes of 1000 actinobacteria strains.</title>
        <authorList>
            <person name="Klenk H.-P."/>
        </authorList>
    </citation>
    <scope>NUCLEOTIDE SEQUENCE [LARGE SCALE GENOMIC DNA]</scope>
    <source>
        <strain evidence="1 2">DSM 18082</strain>
    </source>
</reference>
<dbReference type="EMBL" id="VFOQ01000001">
    <property type="protein sequence ID" value="TQL59518.1"/>
    <property type="molecule type" value="Genomic_DNA"/>
</dbReference>
<evidence type="ECO:0000313" key="1">
    <source>
        <dbReference type="EMBL" id="TQL59518.1"/>
    </source>
</evidence>